<proteinExistence type="predicted"/>
<comment type="caution">
    <text evidence="1">The sequence shown here is derived from an EMBL/GenBank/DDBJ whole genome shotgun (WGS) entry which is preliminary data.</text>
</comment>
<protein>
    <submittedName>
        <fullName evidence="1">Uncharacterized protein</fullName>
    </submittedName>
</protein>
<evidence type="ECO:0000313" key="2">
    <source>
        <dbReference type="Proteomes" id="UP001163603"/>
    </source>
</evidence>
<dbReference type="Proteomes" id="UP001163603">
    <property type="component" value="Chromosome 4"/>
</dbReference>
<evidence type="ECO:0000313" key="1">
    <source>
        <dbReference type="EMBL" id="KAJ0043665.1"/>
    </source>
</evidence>
<gene>
    <name evidence="1" type="ORF">Pint_18846</name>
</gene>
<organism evidence="1 2">
    <name type="scientific">Pistacia integerrima</name>
    <dbReference type="NCBI Taxonomy" id="434235"/>
    <lineage>
        <taxon>Eukaryota</taxon>
        <taxon>Viridiplantae</taxon>
        <taxon>Streptophyta</taxon>
        <taxon>Embryophyta</taxon>
        <taxon>Tracheophyta</taxon>
        <taxon>Spermatophyta</taxon>
        <taxon>Magnoliopsida</taxon>
        <taxon>eudicotyledons</taxon>
        <taxon>Gunneridae</taxon>
        <taxon>Pentapetalae</taxon>
        <taxon>rosids</taxon>
        <taxon>malvids</taxon>
        <taxon>Sapindales</taxon>
        <taxon>Anacardiaceae</taxon>
        <taxon>Pistacia</taxon>
    </lineage>
</organism>
<dbReference type="EMBL" id="CM047739">
    <property type="protein sequence ID" value="KAJ0043665.1"/>
    <property type="molecule type" value="Genomic_DNA"/>
</dbReference>
<reference evidence="2" key="1">
    <citation type="journal article" date="2023" name="G3 (Bethesda)">
        <title>Genome assembly and association tests identify interacting loci associated with vigor, precocity, and sex in interspecific pistachio rootstocks.</title>
        <authorList>
            <person name="Palmer W."/>
            <person name="Jacygrad E."/>
            <person name="Sagayaradj S."/>
            <person name="Cavanaugh K."/>
            <person name="Han R."/>
            <person name="Bertier L."/>
            <person name="Beede B."/>
            <person name="Kafkas S."/>
            <person name="Golino D."/>
            <person name="Preece J."/>
            <person name="Michelmore R."/>
        </authorList>
    </citation>
    <scope>NUCLEOTIDE SEQUENCE [LARGE SCALE GENOMIC DNA]</scope>
</reference>
<keyword evidence="2" id="KW-1185">Reference proteome</keyword>
<sequence length="447" mass="52216">MFKIQENRPNCIHINLIPNAKFLTGHYTMKVYATELSWRITPYNTQRKVSLLALILILFAFIHLLTNNCQSPLLFRYFKTSDVRGIALEKKCDIFSGNWVPHPEEPYYSNESCHLMIDQHNCMKLGRPDKEFMNWRWKPNECELPLFNPAQFLELVRGKSMTFVGDSVGRNQMQSLLCLLSSVAYPEDISHKYSSNTDYFKRYFYADYRFTLAIFWSPFLVKSSDADPNGHSLNSLMNLYLDEADEAWAKEVENFDYVIVSAGQWFFRPLIYNENSKVIGCHKCFIKNMTAVTKYYGYRMAFRTAFRTLQSLKNYKGITFLRTFSPSHFENGDWNKGGNCARTRPFTSQEMKLEGYAMEFYLTQVEELRAAEKEGTKRGLKFRLLDTTEIMLLRPDGHPNQYGQSPHKNVAVNDCVHWCLPGPVDAWNEFLLYMMKTEGQRSLQGRL</sequence>
<accession>A0ACC0Z1B1</accession>
<name>A0ACC0Z1B1_9ROSI</name>